<accession>A9DQI3</accession>
<evidence type="ECO:0000259" key="3">
    <source>
        <dbReference type="Pfam" id="PF21544"/>
    </source>
</evidence>
<dbReference type="Proteomes" id="UP000002945">
    <property type="component" value="Unassembled WGS sequence"/>
</dbReference>
<dbReference type="RefSeq" id="WP_007095703.1">
    <property type="nucleotide sequence ID" value="NZ_CP142125.1"/>
</dbReference>
<feature type="signal peptide" evidence="2">
    <location>
        <begin position="1"/>
        <end position="18"/>
    </location>
</feature>
<dbReference type="NCBIfam" id="TIGR04183">
    <property type="entry name" value="Por_Secre_tail"/>
    <property type="match status" value="1"/>
</dbReference>
<dbReference type="InterPro" id="IPR048954">
    <property type="entry name" value="PorZ_N"/>
</dbReference>
<evidence type="ECO:0000256" key="1">
    <source>
        <dbReference type="ARBA" id="ARBA00022729"/>
    </source>
</evidence>
<dbReference type="SUPFAM" id="SSF50978">
    <property type="entry name" value="WD40 repeat-like"/>
    <property type="match status" value="1"/>
</dbReference>
<keyword evidence="4" id="KW-0436">Ligase</keyword>
<dbReference type="eggNOG" id="COG3292">
    <property type="taxonomic scope" value="Bacteria"/>
</dbReference>
<keyword evidence="4" id="KW-0030">Aminoacyl-tRNA synthetase</keyword>
<evidence type="ECO:0000313" key="5">
    <source>
        <dbReference type="Proteomes" id="UP000002945"/>
    </source>
</evidence>
<dbReference type="InterPro" id="IPR026444">
    <property type="entry name" value="Secre_tail"/>
</dbReference>
<name>A9DQI3_9FLAO</name>
<gene>
    <name evidence="4" type="primary">ileS</name>
    <name evidence="4" type="ORF">KAOT1_15838</name>
</gene>
<dbReference type="Gene3D" id="2.130.10.10">
    <property type="entry name" value="YVTN repeat-like/Quinoprotein amine dehydrogenase"/>
    <property type="match status" value="3"/>
</dbReference>
<dbReference type="EMBL" id="ABIB01000003">
    <property type="protein sequence ID" value="EDP96649.1"/>
    <property type="molecule type" value="Genomic_DNA"/>
</dbReference>
<sequence length="768" mass="85260">MRRSLYLLVLLCYISVHGQSFNNSWLGHFSYNNVVDISQGSGKIYGASENAFFTYDLQSNEIKKYSTVDGLAGEQISTAYYSESAQKYVIGYDNGLIEVFDAVTEEIRKVVDIVEKPTIPPNKKDLNHILEYNGIIYISTDYGISLYDINALEFGDTYFIGPDGSQIEVRQTTIFGEFIYAATNVGVFRAVVDNDNLIDFSEWQRVITSNWRGITAFGEDLYVVNNNRRIYKYNGTSFTPQLQIPQYATILEDLKINENHMVLVHDREVHVYDSDLNEVVGIEALEDYPDIEFNSAWLLGNSIYLGTETEGILQTTFPMPSAANQILPDGPLLNDTFSITAIPNELWVVYGDYNAGYNPYPLDRRGVSHLQEMSWVNIPYTPEYDARSVVHATVNPSNTSEVYLSSFFSGMLRIENNEPVEILNLSNSGLETLNNGNPDYVDIRIGETKYDENGDLWVLNSKVENGLKVLRSSGQWDSFPVSEIIPDPQNGENGLAKLEITDNGIKFFTTQSHGLIAFDDTRSSGSRFLSIGEETEGNLPANDVRALAVDLTGNLWIGTIRGIRVYFGADNIFEDSDPQTDDIIIVDEDGVPKELLFEQTVTDIEVDGSNNKWIATSASGVFYMSSDATETLAHFTKDNSPLPTNTVNNIEIDSETGRVYIATAKGLLSFQGTATGPKESLENVYAYPNPVRPGFSGNLTISGLTDNANVKITDIEGNLVHEATSEGGTMLWDLTAFGRHKVASGVYLILIASEDGSESKVTKVMVVR</sequence>
<feature type="chain" id="PRO_5002737502" evidence="2">
    <location>
        <begin position="19"/>
        <end position="768"/>
    </location>
</feature>
<dbReference type="Pfam" id="PF21544">
    <property type="entry name" value="PorZ_N_b_propeller"/>
    <property type="match status" value="1"/>
</dbReference>
<dbReference type="AlphaFoldDB" id="A9DQI3"/>
<organism evidence="4 5">
    <name type="scientific">Kordia algicida OT-1</name>
    <dbReference type="NCBI Taxonomy" id="391587"/>
    <lineage>
        <taxon>Bacteria</taxon>
        <taxon>Pseudomonadati</taxon>
        <taxon>Bacteroidota</taxon>
        <taxon>Flavobacteriia</taxon>
        <taxon>Flavobacteriales</taxon>
        <taxon>Flavobacteriaceae</taxon>
        <taxon>Kordia</taxon>
    </lineage>
</organism>
<proteinExistence type="predicted"/>
<dbReference type="EC" id="6.1.1.5" evidence="4"/>
<reference evidence="4 5" key="1">
    <citation type="journal article" date="2011" name="J. Bacteriol.">
        <title>Genome sequence of the algicidal bacterium Kordia algicida OT-1.</title>
        <authorList>
            <person name="Lee H.S."/>
            <person name="Kang S.G."/>
            <person name="Kwon K.K."/>
            <person name="Lee J.H."/>
            <person name="Kim S.J."/>
        </authorList>
    </citation>
    <scope>NUCLEOTIDE SEQUENCE [LARGE SCALE GENOMIC DNA]</scope>
    <source>
        <strain evidence="4 5">OT-1</strain>
    </source>
</reference>
<keyword evidence="5" id="KW-1185">Reference proteome</keyword>
<dbReference type="InterPro" id="IPR036322">
    <property type="entry name" value="WD40_repeat_dom_sf"/>
</dbReference>
<dbReference type="GO" id="GO:0004822">
    <property type="term" value="F:isoleucine-tRNA ligase activity"/>
    <property type="evidence" value="ECO:0007669"/>
    <property type="project" value="UniProtKB-EC"/>
</dbReference>
<keyword evidence="1 2" id="KW-0732">Signal</keyword>
<dbReference type="HOGENOM" id="CLU_018865_0_0_10"/>
<feature type="domain" description="PorZ N-terminal beta-propeller" evidence="3">
    <location>
        <begin position="44"/>
        <end position="204"/>
    </location>
</feature>
<evidence type="ECO:0000313" key="4">
    <source>
        <dbReference type="EMBL" id="EDP96649.1"/>
    </source>
</evidence>
<dbReference type="STRING" id="391587.KAOT1_15838"/>
<comment type="caution">
    <text evidence="4">The sequence shown here is derived from an EMBL/GenBank/DDBJ whole genome shotgun (WGS) entry which is preliminary data.</text>
</comment>
<dbReference type="InterPro" id="IPR015943">
    <property type="entry name" value="WD40/YVTN_repeat-like_dom_sf"/>
</dbReference>
<dbReference type="SUPFAM" id="SSF101898">
    <property type="entry name" value="NHL repeat"/>
    <property type="match status" value="1"/>
</dbReference>
<dbReference type="OrthoDB" id="9807410at2"/>
<evidence type="ECO:0000256" key="2">
    <source>
        <dbReference type="SAM" id="SignalP"/>
    </source>
</evidence>
<protein>
    <submittedName>
        <fullName evidence="4">Isoleucyl-tRNA synthetase</fullName>
        <ecNumber evidence="4">6.1.1.5</ecNumber>
    </submittedName>
</protein>